<dbReference type="EMBL" id="JACNJH010000154">
    <property type="protein sequence ID" value="MBC8361820.1"/>
    <property type="molecule type" value="Genomic_DNA"/>
</dbReference>
<dbReference type="AlphaFoldDB" id="A0A8J6THG7"/>
<protein>
    <submittedName>
        <fullName evidence="1">Uncharacterized protein</fullName>
    </submittedName>
</protein>
<comment type="caution">
    <text evidence="1">The sequence shown here is derived from an EMBL/GenBank/DDBJ whole genome shotgun (WGS) entry which is preliminary data.</text>
</comment>
<sequence length="171" mass="18585">MLIDDRHPSDPQSGLLGVAGTYPIGSCMADQYLQDHNHLAAELFEFFLLRSGRGYAEKSSSAPIDGWSQLVWDLLSTGLQKAFTRRNFGRSSAPRHAGGAVSLLDGFCFARSTSSMALTTAGSILGANRTKLLFSDPHNTPPHEDWPEENFMDPDSGVSVVLIETSELRNG</sequence>
<evidence type="ECO:0000313" key="2">
    <source>
        <dbReference type="Proteomes" id="UP000603434"/>
    </source>
</evidence>
<reference evidence="1 2" key="1">
    <citation type="submission" date="2020-08" db="EMBL/GenBank/DDBJ databases">
        <title>Bridging the membrane lipid divide: bacteria of the FCB group superphylum have the potential to synthesize archaeal ether lipids.</title>
        <authorList>
            <person name="Villanueva L."/>
            <person name="Von Meijenfeldt F.A.B."/>
            <person name="Westbye A.B."/>
            <person name="Yadav S."/>
            <person name="Hopmans E.C."/>
            <person name="Dutilh B.E."/>
            <person name="Sinninghe Damste J.S."/>
        </authorList>
    </citation>
    <scope>NUCLEOTIDE SEQUENCE [LARGE SCALE GENOMIC DNA]</scope>
    <source>
        <strain evidence="1">NIOZ-UU30</strain>
    </source>
</reference>
<proteinExistence type="predicted"/>
<name>A0A8J6THG7_9BACT</name>
<gene>
    <name evidence="1" type="ORF">H8E23_10515</name>
</gene>
<evidence type="ECO:0000313" key="1">
    <source>
        <dbReference type="EMBL" id="MBC8361820.1"/>
    </source>
</evidence>
<accession>A0A8J6THG7</accession>
<organism evidence="1 2">
    <name type="scientific">Candidatus Desulfatibia profunda</name>
    <dbReference type="NCBI Taxonomy" id="2841695"/>
    <lineage>
        <taxon>Bacteria</taxon>
        <taxon>Pseudomonadati</taxon>
        <taxon>Thermodesulfobacteriota</taxon>
        <taxon>Desulfobacteria</taxon>
        <taxon>Desulfobacterales</taxon>
        <taxon>Desulfobacterales incertae sedis</taxon>
        <taxon>Candidatus Desulfatibia</taxon>
    </lineage>
</organism>
<dbReference type="Proteomes" id="UP000603434">
    <property type="component" value="Unassembled WGS sequence"/>
</dbReference>